<protein>
    <submittedName>
        <fullName evidence="1">Uncharacterized protein</fullName>
    </submittedName>
</protein>
<dbReference type="AlphaFoldDB" id="A0A2S2P569"/>
<name>A0A2S2P569_SCHGA</name>
<accession>A0A2S2P569</accession>
<dbReference type="EMBL" id="GGMR01011427">
    <property type="protein sequence ID" value="MBY24046.1"/>
    <property type="molecule type" value="Transcribed_RNA"/>
</dbReference>
<reference evidence="1" key="1">
    <citation type="submission" date="2018-04" db="EMBL/GenBank/DDBJ databases">
        <title>Transcriptome of Schizaphis graminum biotype I.</title>
        <authorList>
            <person name="Scully E.D."/>
            <person name="Geib S.M."/>
            <person name="Palmer N.A."/>
            <person name="Koch K."/>
            <person name="Bradshaw J."/>
            <person name="Heng-Moss T."/>
            <person name="Sarath G."/>
        </authorList>
    </citation>
    <scope>NUCLEOTIDE SEQUENCE</scope>
</reference>
<evidence type="ECO:0000313" key="1">
    <source>
        <dbReference type="EMBL" id="MBY24046.1"/>
    </source>
</evidence>
<proteinExistence type="predicted"/>
<sequence>MSNKNQLHAKVVQNTNNQKPSIIPVPIRKHFSNSKVKLSSISKMSQASPKTMDRDTIKKIELVLNQKEQSLIPLNLKISKEVTITSINHINDTNNKIISKLKKLPDITIDLIQPEPIFKVPEPPKLKTKNTKKNITPSNVLKDKSAIHNSILKSNMNLNSSETLKQKSNQMFNKTSLITKSSDKRISNNSEASNKIYSVSEKENIQRTSSPKILSKKIQSSHMIKLKSLKTKKPVEENISNNSKIFTEEVKPVEKVSREILKMPDKATVTELKTNILANENYMLMDLSSNGEFNIVPASFILDFNNDNDPEYRQFLMGINKSHLNSNMDMESYQNDAEKELSIIIEEPDMFSDFIRCINTSLSINNEFNDIDLELELESQSSCRRNSSLDITFEQLHISNEKEENIMEQIEDKQNFYFYNHTSKQPSCRHNDINQTMDIIIKQKDNQLFRKMTNYFCNNLIENIPEIENELIDLNVQQKQPNSIKDSTYLKSDENKNIFKRKKKQNPNELYKKQRMGVLMNH</sequence>
<organism evidence="1">
    <name type="scientific">Schizaphis graminum</name>
    <name type="common">Green bug aphid</name>
    <dbReference type="NCBI Taxonomy" id="13262"/>
    <lineage>
        <taxon>Eukaryota</taxon>
        <taxon>Metazoa</taxon>
        <taxon>Ecdysozoa</taxon>
        <taxon>Arthropoda</taxon>
        <taxon>Hexapoda</taxon>
        <taxon>Insecta</taxon>
        <taxon>Pterygota</taxon>
        <taxon>Neoptera</taxon>
        <taxon>Paraneoptera</taxon>
        <taxon>Hemiptera</taxon>
        <taxon>Sternorrhyncha</taxon>
        <taxon>Aphidomorpha</taxon>
        <taxon>Aphidoidea</taxon>
        <taxon>Aphididae</taxon>
        <taxon>Aphidini</taxon>
        <taxon>Schizaphis</taxon>
    </lineage>
</organism>
<gene>
    <name evidence="1" type="ORF">g.134352</name>
</gene>